<feature type="compositionally biased region" description="Polar residues" evidence="3">
    <location>
        <begin position="429"/>
        <end position="438"/>
    </location>
</feature>
<dbReference type="GO" id="GO:0046872">
    <property type="term" value="F:metal ion binding"/>
    <property type="evidence" value="ECO:0007669"/>
    <property type="project" value="UniProtKB-KW"/>
</dbReference>
<dbReference type="InterPro" id="IPR001478">
    <property type="entry name" value="PDZ"/>
</dbReference>
<dbReference type="Pfam" id="PF09128">
    <property type="entry name" value="RGS-like"/>
    <property type="match status" value="1"/>
</dbReference>
<dbReference type="SUPFAM" id="SSF50156">
    <property type="entry name" value="PDZ domain-like"/>
    <property type="match status" value="1"/>
</dbReference>
<dbReference type="SUPFAM" id="SSF48097">
    <property type="entry name" value="Regulator of G-protein signaling, RGS"/>
    <property type="match status" value="1"/>
</dbReference>
<feature type="compositionally biased region" description="Low complexity" evidence="3">
    <location>
        <begin position="1455"/>
        <end position="1469"/>
    </location>
</feature>
<dbReference type="InterPro" id="IPR002219">
    <property type="entry name" value="PKC_DAG/PE"/>
</dbReference>
<dbReference type="Gene3D" id="1.10.167.10">
    <property type="entry name" value="Regulator of G-protein Signalling 4, domain 2"/>
    <property type="match status" value="1"/>
</dbReference>
<dbReference type="PROSITE" id="PS00479">
    <property type="entry name" value="ZF_DAG_PE_1"/>
    <property type="match status" value="1"/>
</dbReference>
<feature type="region of interest" description="Disordered" evidence="3">
    <location>
        <begin position="728"/>
        <end position="795"/>
    </location>
</feature>
<feature type="domain" description="Phorbol-ester/DAG-type" evidence="4">
    <location>
        <begin position="1161"/>
        <end position="1211"/>
    </location>
</feature>
<feature type="region of interest" description="Disordered" evidence="3">
    <location>
        <begin position="1384"/>
        <end position="1407"/>
    </location>
</feature>
<dbReference type="SMART" id="SM00228">
    <property type="entry name" value="PDZ"/>
    <property type="match status" value="1"/>
</dbReference>
<dbReference type="OrthoDB" id="6270916at2759"/>
<protein>
    <submittedName>
        <fullName evidence="6">Rho guanine nucleotide exchange factor</fullName>
    </submittedName>
</protein>
<organism evidence="6 7">
    <name type="scientific">Echinococcus granulosus</name>
    <name type="common">Hydatid tapeworm</name>
    <dbReference type="NCBI Taxonomy" id="6210"/>
    <lineage>
        <taxon>Eukaryota</taxon>
        <taxon>Metazoa</taxon>
        <taxon>Spiralia</taxon>
        <taxon>Lophotrochozoa</taxon>
        <taxon>Platyhelminthes</taxon>
        <taxon>Cestoda</taxon>
        <taxon>Eucestoda</taxon>
        <taxon>Cyclophyllidea</taxon>
        <taxon>Taeniidae</taxon>
        <taxon>Echinococcus</taxon>
        <taxon>Echinococcus granulosus group</taxon>
    </lineage>
</organism>
<evidence type="ECO:0000256" key="3">
    <source>
        <dbReference type="SAM" id="MobiDB-lite"/>
    </source>
</evidence>
<dbReference type="GO" id="GO:0005085">
    <property type="term" value="F:guanyl-nucleotide exchange factor activity"/>
    <property type="evidence" value="ECO:0007669"/>
    <property type="project" value="InterPro"/>
</dbReference>
<evidence type="ECO:0000313" key="6">
    <source>
        <dbReference type="EMBL" id="EUB63001.1"/>
    </source>
</evidence>
<feature type="compositionally biased region" description="Basic and acidic residues" evidence="3">
    <location>
        <begin position="2265"/>
        <end position="2285"/>
    </location>
</feature>
<dbReference type="GO" id="GO:0001664">
    <property type="term" value="F:G protein-coupled receptor binding"/>
    <property type="evidence" value="ECO:0007669"/>
    <property type="project" value="TreeGrafter"/>
</dbReference>
<evidence type="ECO:0000256" key="1">
    <source>
        <dbReference type="ARBA" id="ARBA00022723"/>
    </source>
</evidence>
<dbReference type="GO" id="GO:0005737">
    <property type="term" value="C:cytoplasm"/>
    <property type="evidence" value="ECO:0007669"/>
    <property type="project" value="InterPro"/>
</dbReference>
<feature type="domain" description="PDZ" evidence="5">
    <location>
        <begin position="485"/>
        <end position="549"/>
    </location>
</feature>
<feature type="compositionally biased region" description="Polar residues" evidence="3">
    <location>
        <begin position="782"/>
        <end position="795"/>
    </location>
</feature>
<dbReference type="Gene3D" id="3.30.60.20">
    <property type="match status" value="1"/>
</dbReference>
<dbReference type="SMART" id="SM00109">
    <property type="entry name" value="C1"/>
    <property type="match status" value="1"/>
</dbReference>
<dbReference type="InterPro" id="IPR015212">
    <property type="entry name" value="RGS-like_dom"/>
</dbReference>
<feature type="region of interest" description="Disordered" evidence="3">
    <location>
        <begin position="2377"/>
        <end position="2457"/>
    </location>
</feature>
<feature type="compositionally biased region" description="Low complexity" evidence="3">
    <location>
        <begin position="743"/>
        <end position="763"/>
    </location>
</feature>
<feature type="region of interest" description="Disordered" evidence="3">
    <location>
        <begin position="2210"/>
        <end position="2306"/>
    </location>
</feature>
<dbReference type="GO" id="GO:0007186">
    <property type="term" value="P:G protein-coupled receptor signaling pathway"/>
    <property type="evidence" value="ECO:0007669"/>
    <property type="project" value="TreeGrafter"/>
</dbReference>
<feature type="compositionally biased region" description="Low complexity" evidence="3">
    <location>
        <begin position="339"/>
        <end position="351"/>
    </location>
</feature>
<dbReference type="STRING" id="6210.W6UQJ8"/>
<feature type="region of interest" description="Disordered" evidence="3">
    <location>
        <begin position="1305"/>
        <end position="1332"/>
    </location>
</feature>
<evidence type="ECO:0000259" key="4">
    <source>
        <dbReference type="PROSITE" id="PS50081"/>
    </source>
</evidence>
<keyword evidence="2" id="KW-0862">Zinc</keyword>
<feature type="region of interest" description="Disordered" evidence="3">
    <location>
        <begin position="310"/>
        <end position="329"/>
    </location>
</feature>
<dbReference type="Gene3D" id="2.30.42.10">
    <property type="match status" value="1"/>
</dbReference>
<evidence type="ECO:0000256" key="2">
    <source>
        <dbReference type="ARBA" id="ARBA00022833"/>
    </source>
</evidence>
<dbReference type="GeneID" id="36337810"/>
<dbReference type="PANTHER" id="PTHR45872">
    <property type="entry name" value="RHO GUANINE NUCLEOTIDE EXCHANGE FACTOR 2, ISOFORM D"/>
    <property type="match status" value="1"/>
</dbReference>
<gene>
    <name evidence="6" type="ORF">EGR_02095</name>
</gene>
<feature type="region of interest" description="Disordered" evidence="3">
    <location>
        <begin position="2070"/>
        <end position="2115"/>
    </location>
</feature>
<reference evidence="6 7" key="1">
    <citation type="journal article" date="2013" name="Nat. Genet.">
        <title>The genome of the hydatid tapeworm Echinococcus granulosus.</title>
        <authorList>
            <person name="Zheng H."/>
            <person name="Zhang W."/>
            <person name="Zhang L."/>
            <person name="Zhang Z."/>
            <person name="Li J."/>
            <person name="Lu G."/>
            <person name="Zhu Y."/>
            <person name="Wang Y."/>
            <person name="Huang Y."/>
            <person name="Liu J."/>
            <person name="Kang H."/>
            <person name="Chen J."/>
            <person name="Wang L."/>
            <person name="Chen A."/>
            <person name="Yu S."/>
            <person name="Gao Z."/>
            <person name="Jin L."/>
            <person name="Gu W."/>
            <person name="Wang Z."/>
            <person name="Zhao L."/>
            <person name="Shi B."/>
            <person name="Wen H."/>
            <person name="Lin R."/>
            <person name="Jones M.K."/>
            <person name="Brejova B."/>
            <person name="Vinar T."/>
            <person name="Zhao G."/>
            <person name="McManus D.P."/>
            <person name="Chen Z."/>
            <person name="Zhou Y."/>
            <person name="Wang S."/>
        </authorList>
    </citation>
    <scope>NUCLEOTIDE SEQUENCE [LARGE SCALE GENOMIC DNA]</scope>
</reference>
<keyword evidence="7" id="KW-1185">Reference proteome</keyword>
<feature type="region of interest" description="Disordered" evidence="3">
    <location>
        <begin position="413"/>
        <end position="460"/>
    </location>
</feature>
<dbReference type="InterPro" id="IPR036305">
    <property type="entry name" value="RGS_sf"/>
</dbReference>
<dbReference type="RefSeq" id="XP_024354197.1">
    <property type="nucleotide sequence ID" value="XM_024491344.1"/>
</dbReference>
<feature type="region of interest" description="Disordered" evidence="3">
    <location>
        <begin position="339"/>
        <end position="386"/>
    </location>
</feature>
<feature type="compositionally biased region" description="Basic residues" evidence="3">
    <location>
        <begin position="582"/>
        <end position="592"/>
    </location>
</feature>
<dbReference type="InterPro" id="IPR046349">
    <property type="entry name" value="C1-like_sf"/>
</dbReference>
<comment type="caution">
    <text evidence="6">The sequence shown here is derived from an EMBL/GenBank/DDBJ whole genome shotgun (WGS) entry which is preliminary data.</text>
</comment>
<dbReference type="KEGG" id="egl:EGR_02095"/>
<feature type="compositionally biased region" description="Low complexity" evidence="3">
    <location>
        <begin position="698"/>
        <end position="707"/>
    </location>
</feature>
<feature type="region of interest" description="Disordered" evidence="3">
    <location>
        <begin position="570"/>
        <end position="714"/>
    </location>
</feature>
<dbReference type="SUPFAM" id="SSF57889">
    <property type="entry name" value="Cysteine-rich domain"/>
    <property type="match status" value="1"/>
</dbReference>
<feature type="compositionally biased region" description="Polar residues" evidence="3">
    <location>
        <begin position="2432"/>
        <end position="2444"/>
    </location>
</feature>
<feature type="compositionally biased region" description="Polar residues" evidence="3">
    <location>
        <begin position="1386"/>
        <end position="1402"/>
    </location>
</feature>
<dbReference type="Pfam" id="PF00595">
    <property type="entry name" value="PDZ"/>
    <property type="match status" value="1"/>
</dbReference>
<dbReference type="Proteomes" id="UP000019149">
    <property type="component" value="Unassembled WGS sequence"/>
</dbReference>
<keyword evidence="1" id="KW-0479">Metal-binding</keyword>
<evidence type="ECO:0000313" key="7">
    <source>
        <dbReference type="Proteomes" id="UP000019149"/>
    </source>
</evidence>
<dbReference type="InterPro" id="IPR044926">
    <property type="entry name" value="RGS_subdomain_2"/>
</dbReference>
<dbReference type="Pfam" id="PF00130">
    <property type="entry name" value="C1_1"/>
    <property type="match status" value="1"/>
</dbReference>
<feature type="compositionally biased region" description="Polar residues" evidence="3">
    <location>
        <begin position="352"/>
        <end position="374"/>
    </location>
</feature>
<dbReference type="OMA" id="HSIDKIC"/>
<dbReference type="PROSITE" id="PS50106">
    <property type="entry name" value="PDZ"/>
    <property type="match status" value="1"/>
</dbReference>
<accession>W6UQJ8</accession>
<dbReference type="PANTHER" id="PTHR45872:SF2">
    <property type="entry name" value="RHO GUANINE NUCLEOTIDE EXCHANGE FACTOR 2, ISOFORM D"/>
    <property type="match status" value="1"/>
</dbReference>
<name>W6UQJ8_ECHGR</name>
<feature type="region of interest" description="Disordered" evidence="3">
    <location>
        <begin position="1450"/>
        <end position="1470"/>
    </location>
</feature>
<sequence>MTTVSPAENLHRISLGKKATRTVTAPSLIVRQYSNEPRTSGQEQRPLANRYASQDNGLSPFTSSGYLSPRLKSSSSTCMRDVKEVFTIQQIMRDTLEVRRKPQSVDNKAILQTQHHKKEFLRSWSRERIIVTEEIIYPTTSLTVTSASGSFSSITGPQSKPYFPIKRYNISGKSLPSPSVTLVGVLPSHVVKHGHRVPLITASDGRTPLARAGRSCLKKQASEPESSTLLFSDLSSASTGTAARVIEVLKTSGSLRLPRQMSQTLMRQANLTALKRTIGPHFPTTQYSLMEQADEDQLVQSIPPLRPVEKARSLEVASEENQKRNSVQQRVSIMESSSLPLNVSNSSLLNPMQKTPTTTSQEQQLTPQVLTTSDHPPGSPPPAYHSVLSDEHELTIQEDEDLHSTSTSVYETARSSVSLSPSREEILASPSQTPTLQPAPQHRYHHQQTRQQELGREGEGDVVTTVIDKLDAATETVIPTSPVYFRTIVRRDHAGYGLTVCGTNPVTVRNIREGGTAERAGLRPGDEIVKVNGVNVEEMDHQEVVERIRAKATVCFMLRRMRPSRRYLASTAGEEVEANQPIHRRYQKRRLHRDTIGGSSGGGTAAAVNRRRPNNGFHREQSLSPPSYSGRTDTDGDETVHGGSGSGGGARGSSSGGYDWADEDANLPTVADGGSFADLPPVHPASTSLSLGSGGSTSGVTTIGGTSDMTSTHLARSRVSLGAVDRPHSSAFTNHHRRPLSLAEAPVTSPPSVSTATTANTPSGTIFQTLPSSKKNKPKHNFATSTAQNAATSPPSGHFLGRVLNECDSDDEQIREEICALAARFQSACSVLNSPALSAVLLNYLLVQNHELAPILFYLVAKHYYWMQTHNKEVEKDHLRVFMEIYTTFLHEKSPLCIKVDSQFIRQVEDSISSGETTTVFEGCCTAVLPQIQVQVDKLNKDIRYGLDTWKPSESFDLTVAHSYEEELSIYEMIMSPRVNELQRITTNQAPLQIGSHLSATSSLTTATSAVVAWVSSTAMATGTPREQIASALCASLVSAYRYFAASTTATASSSPLQSDAFTEGSVIGSAPTCPNTPIPPQHSFRKSLFAKSIENLAAVSTQVAGGTGLGSTNLSSSMSSGLATIGAINWGKLPSFNAKLKSKSSNVIFGSWKTKHSQKGHSLQEHIFDRLTECAVCGGLIWGLAPQGLSCQVCDVSVHHRCRAGLRESCAKDNRFYSASRGSISNVGMSVSPGISPITTASSVSRSGVLNSGTYLPESTNASGSRVYNSWNVRKRKAHHRPSLSAMLTAESVVVTSHHKGQPTFVRKFTSPLEDTGGSSGSRGNNSGSSGLAASTEDIFYCRNSSFNELIDESASCSSPQNPSFSLPDAVVSPIVDGEAKVKRSNSGFGHTHRSSSQAGLTSPEPISRYVRNVKQKLDNHSYGGTGVALSKHTISLMQLPMMADRDPKRLIGSQNSSSSPSTSAASNVPELLPTWTGDPEMNASETFEAATELRIHFPDYEIPTKGPRVQDYVRTLVLLEFHQKVRYMVCYLKHFDYLLLRRWPKEHQHLADLMALDRIPRLIRLFRSLVHAIERTVEPQGYGRMAEAVLSWLSKDDETNLKAWIRDCQALSCTNMLDSVKAMVREYARKHPDIQMVLETRFNKFVLIESLSQVRILYFNLPLISINIMKDLEKKTSSYKAEAKIWKEIHSKLASIPHSIDKICMPLVKLINDGHFFSTVDKGEQLSRHQAQGGNLPFADLLLQFPRTLFRFWVIDHAEIAVDKLTLTSDNKVNYDYMKERTEVLAVLLDSALVLLVKDGGRYGLRPFKPSKEPGQENLTASTSNAASSSSTQFVTAPNLLGNTMKLLPVFPTDSVFTSLGEQIGQEYMLNMIFKEQAILLRLSFTSEETRKKWLNILKRREQISAQRRLAAQKGRASLPSASMHFGDHKVDTKCLKTIRASVGTVQPSTNFSDPAQMVESEVPLNAPSPELIEKQVTSFTEKISEVEQDMQALIQSMSDSQSVDANEILENLSLKPGDTVFQSNRELIILELLLAKNWLKFVTKHLHHLSRSPKWIRARRASATATGNASNAALTTVSERRHQRSKSAIIDVSSGLKDRRRRPGTPSGSIYRDCLEQAPSKTSLSGSKEVVAFEARKTDGLECEEGDTKAGGRMQLIGIIHGLQKLVESTSLIASRALSSLGTQGREGGEDSKSDDDQAEAFLDAISSLSSSSSSSSSTETAESLTTDHVQEKGLEEVQLSDYEVEVEVEERQSGGVDEQELLERVEYAEKPLTESVSRLDEDSMIPSPSFSKEEGEDRDNDGSYEDELRMAALQLVDDVIDSAGAYEMDLATIASGLAASAIVSAITHVMDDCHRDPGFSCTTDSGISFVEIPDQPSSEEDDELTVTGSKPHLALTPTETGGPGIPFSDLDKLDPPQPPSPNGVSVGRSDSQKSTTSSGYLGSGDEIVQHDWI</sequence>
<feature type="compositionally biased region" description="Low complexity" evidence="3">
    <location>
        <begin position="1323"/>
        <end position="1332"/>
    </location>
</feature>
<dbReference type="EMBL" id="APAU02000009">
    <property type="protein sequence ID" value="EUB63001.1"/>
    <property type="molecule type" value="Genomic_DNA"/>
</dbReference>
<dbReference type="CDD" id="cd20817">
    <property type="entry name" value="C1_Stac"/>
    <property type="match status" value="1"/>
</dbReference>
<feature type="compositionally biased region" description="Low complexity" evidence="3">
    <location>
        <begin position="2210"/>
        <end position="2230"/>
    </location>
</feature>
<feature type="compositionally biased region" description="Polar residues" evidence="3">
    <location>
        <begin position="622"/>
        <end position="631"/>
    </location>
</feature>
<feature type="compositionally biased region" description="Polar residues" evidence="3">
    <location>
        <begin position="764"/>
        <end position="773"/>
    </location>
</feature>
<feature type="compositionally biased region" description="Gly residues" evidence="3">
    <location>
        <begin position="642"/>
        <end position="655"/>
    </location>
</feature>
<dbReference type="PROSITE" id="PS50081">
    <property type="entry name" value="ZF_DAG_PE_2"/>
    <property type="match status" value="1"/>
</dbReference>
<dbReference type="InterPro" id="IPR036034">
    <property type="entry name" value="PDZ_sf"/>
</dbReference>
<evidence type="ECO:0000259" key="5">
    <source>
        <dbReference type="PROSITE" id="PS50106"/>
    </source>
</evidence>
<feature type="region of interest" description="Disordered" evidence="3">
    <location>
        <begin position="51"/>
        <end position="73"/>
    </location>
</feature>
<dbReference type="CTD" id="36337810"/>
<proteinExistence type="predicted"/>